<dbReference type="Proteomes" id="UP000324222">
    <property type="component" value="Unassembled WGS sequence"/>
</dbReference>
<feature type="region of interest" description="Disordered" evidence="1">
    <location>
        <begin position="75"/>
        <end position="104"/>
    </location>
</feature>
<keyword evidence="3" id="KW-1185">Reference proteome</keyword>
<dbReference type="EMBL" id="VSRR010015161">
    <property type="protein sequence ID" value="MPC57885.1"/>
    <property type="molecule type" value="Genomic_DNA"/>
</dbReference>
<gene>
    <name evidence="2" type="ORF">E2C01_051875</name>
</gene>
<dbReference type="AlphaFoldDB" id="A0A5B7GKI4"/>
<proteinExistence type="predicted"/>
<evidence type="ECO:0000313" key="2">
    <source>
        <dbReference type="EMBL" id="MPC57885.1"/>
    </source>
</evidence>
<accession>A0A5B7GKI4</accession>
<evidence type="ECO:0000256" key="1">
    <source>
        <dbReference type="SAM" id="MobiDB-lite"/>
    </source>
</evidence>
<organism evidence="2 3">
    <name type="scientific">Portunus trituberculatus</name>
    <name type="common">Swimming crab</name>
    <name type="synonym">Neptunus trituberculatus</name>
    <dbReference type="NCBI Taxonomy" id="210409"/>
    <lineage>
        <taxon>Eukaryota</taxon>
        <taxon>Metazoa</taxon>
        <taxon>Ecdysozoa</taxon>
        <taxon>Arthropoda</taxon>
        <taxon>Crustacea</taxon>
        <taxon>Multicrustacea</taxon>
        <taxon>Malacostraca</taxon>
        <taxon>Eumalacostraca</taxon>
        <taxon>Eucarida</taxon>
        <taxon>Decapoda</taxon>
        <taxon>Pleocyemata</taxon>
        <taxon>Brachyura</taxon>
        <taxon>Eubrachyura</taxon>
        <taxon>Portunoidea</taxon>
        <taxon>Portunidae</taxon>
        <taxon>Portuninae</taxon>
        <taxon>Portunus</taxon>
    </lineage>
</organism>
<feature type="compositionally biased region" description="Basic and acidic residues" evidence="1">
    <location>
        <begin position="1"/>
        <end position="25"/>
    </location>
</feature>
<protein>
    <submittedName>
        <fullName evidence="2">Uncharacterized protein</fullName>
    </submittedName>
</protein>
<reference evidence="2 3" key="1">
    <citation type="submission" date="2019-05" db="EMBL/GenBank/DDBJ databases">
        <title>Another draft genome of Portunus trituberculatus and its Hox gene families provides insights of decapod evolution.</title>
        <authorList>
            <person name="Jeong J.-H."/>
            <person name="Song I."/>
            <person name="Kim S."/>
            <person name="Choi T."/>
            <person name="Kim D."/>
            <person name="Ryu S."/>
            <person name="Kim W."/>
        </authorList>
    </citation>
    <scope>NUCLEOTIDE SEQUENCE [LARGE SCALE GENOMIC DNA]</scope>
    <source>
        <tissue evidence="2">Muscle</tissue>
    </source>
</reference>
<evidence type="ECO:0000313" key="3">
    <source>
        <dbReference type="Proteomes" id="UP000324222"/>
    </source>
</evidence>
<sequence length="104" mass="11574">MVRVSEMSEWRRSNAGEAGGARERPGSLPKLENWQNLRSGYSEGGVSTSRFGEFTRHKFSRLPLIAARRVHCADGALDGGHSGPLNQDTETRTDMTRRNSLLFP</sequence>
<feature type="region of interest" description="Disordered" evidence="1">
    <location>
        <begin position="1"/>
        <end position="31"/>
    </location>
</feature>
<name>A0A5B7GKI4_PORTR</name>
<comment type="caution">
    <text evidence="2">The sequence shown here is derived from an EMBL/GenBank/DDBJ whole genome shotgun (WGS) entry which is preliminary data.</text>
</comment>